<dbReference type="Proteomes" id="UP001409291">
    <property type="component" value="Unassembled WGS sequence"/>
</dbReference>
<evidence type="ECO:0000313" key="3">
    <source>
        <dbReference type="Proteomes" id="UP001409291"/>
    </source>
</evidence>
<gene>
    <name evidence="2" type="ORF">ABE541_19195</name>
</gene>
<accession>A0ABV0BX96</accession>
<evidence type="ECO:0000313" key="2">
    <source>
        <dbReference type="EMBL" id="MEN5379401.1"/>
    </source>
</evidence>
<feature type="domain" description="N-acetyltransferase" evidence="1">
    <location>
        <begin position="2"/>
        <end position="147"/>
    </location>
</feature>
<dbReference type="InterPro" id="IPR000182">
    <property type="entry name" value="GNAT_dom"/>
</dbReference>
<sequence length="147" mass="17511">MVLIRAYELRDRDVVLNIMQENIPAYFAQDEKEDLKYYLDFEMQQFFVLEVDNRVVACSGITVELEEHRAVICWDMVLPAEQGKGYGKKLLEHRIAILKELKTIDRIIVRTSQRTYLFYQKNGFVLNQIVKDYWAKDFDLYSMELLS</sequence>
<dbReference type="InterPro" id="IPR016181">
    <property type="entry name" value="Acyl_CoA_acyltransferase"/>
</dbReference>
<name>A0ABV0BX96_9SPHI</name>
<dbReference type="RefSeq" id="WP_021188195.1">
    <property type="nucleotide sequence ID" value="NZ_JAOQNK010000001.1"/>
</dbReference>
<dbReference type="Gene3D" id="3.40.630.30">
    <property type="match status" value="1"/>
</dbReference>
<proteinExistence type="predicted"/>
<dbReference type="EMBL" id="JBDJNQ010000010">
    <property type="protein sequence ID" value="MEN5379401.1"/>
    <property type="molecule type" value="Genomic_DNA"/>
</dbReference>
<dbReference type="CDD" id="cd04301">
    <property type="entry name" value="NAT_SF"/>
    <property type="match status" value="1"/>
</dbReference>
<organism evidence="2 3">
    <name type="scientific">Sphingobacterium kitahiroshimense</name>
    <dbReference type="NCBI Taxonomy" id="470446"/>
    <lineage>
        <taxon>Bacteria</taxon>
        <taxon>Pseudomonadati</taxon>
        <taxon>Bacteroidota</taxon>
        <taxon>Sphingobacteriia</taxon>
        <taxon>Sphingobacteriales</taxon>
        <taxon>Sphingobacteriaceae</taxon>
        <taxon>Sphingobacterium</taxon>
    </lineage>
</organism>
<evidence type="ECO:0000259" key="1">
    <source>
        <dbReference type="PROSITE" id="PS51186"/>
    </source>
</evidence>
<comment type="caution">
    <text evidence="2">The sequence shown here is derived from an EMBL/GenBank/DDBJ whole genome shotgun (WGS) entry which is preliminary data.</text>
</comment>
<dbReference type="Pfam" id="PF00583">
    <property type="entry name" value="Acetyltransf_1"/>
    <property type="match status" value="1"/>
</dbReference>
<dbReference type="PROSITE" id="PS51186">
    <property type="entry name" value="GNAT"/>
    <property type="match status" value="1"/>
</dbReference>
<protein>
    <submittedName>
        <fullName evidence="2">GNAT family N-acetyltransferase</fullName>
    </submittedName>
</protein>
<reference evidence="2 3" key="1">
    <citation type="submission" date="2024-04" db="EMBL/GenBank/DDBJ databases">
        <title>WGS of bacteria from Torrens River.</title>
        <authorList>
            <person name="Wyrsch E.R."/>
            <person name="Drigo B."/>
        </authorList>
    </citation>
    <scope>NUCLEOTIDE SEQUENCE [LARGE SCALE GENOMIC DNA]</scope>
    <source>
        <strain evidence="2 3">TWI391</strain>
    </source>
</reference>
<dbReference type="SUPFAM" id="SSF55729">
    <property type="entry name" value="Acyl-CoA N-acyltransferases (Nat)"/>
    <property type="match status" value="1"/>
</dbReference>
<keyword evidence="3" id="KW-1185">Reference proteome</keyword>